<dbReference type="GO" id="GO:0008270">
    <property type="term" value="F:zinc ion binding"/>
    <property type="evidence" value="ECO:0007669"/>
    <property type="project" value="InterPro"/>
</dbReference>
<evidence type="ECO:0000256" key="2">
    <source>
        <dbReference type="ARBA" id="ARBA00022454"/>
    </source>
</evidence>
<keyword evidence="5" id="KW-0949">S-adenosyl-L-methionine</keyword>
<dbReference type="PROSITE" id="PS50867">
    <property type="entry name" value="PRE_SET"/>
    <property type="match status" value="1"/>
</dbReference>
<dbReference type="AlphaFoldDB" id="A0A9P0BSF4"/>
<dbReference type="InterPro" id="IPR001214">
    <property type="entry name" value="SET_dom"/>
</dbReference>
<dbReference type="OrthoDB" id="308383at2759"/>
<evidence type="ECO:0000313" key="11">
    <source>
        <dbReference type="EMBL" id="CAH0600407.1"/>
    </source>
</evidence>
<proteinExistence type="predicted"/>
<evidence type="ECO:0000256" key="7">
    <source>
        <dbReference type="ARBA" id="ARBA00022833"/>
    </source>
</evidence>
<accession>A0A9P0BSF4</accession>
<dbReference type="GO" id="GO:0008170">
    <property type="term" value="F:N-methyltransferase activity"/>
    <property type="evidence" value="ECO:0007669"/>
    <property type="project" value="UniProtKB-ARBA"/>
</dbReference>
<dbReference type="InterPro" id="IPR050973">
    <property type="entry name" value="H3K9_Histone-Lys_N-MTase"/>
</dbReference>
<dbReference type="SUPFAM" id="SSF82199">
    <property type="entry name" value="SET domain"/>
    <property type="match status" value="1"/>
</dbReference>
<dbReference type="SMART" id="SM00317">
    <property type="entry name" value="SET"/>
    <property type="match status" value="1"/>
</dbReference>
<dbReference type="PANTHER" id="PTHR46223:SF3">
    <property type="entry name" value="HISTONE-LYSINE N-METHYLTRANSFERASE SET-23"/>
    <property type="match status" value="1"/>
</dbReference>
<keyword evidence="4" id="KW-0808">Transferase</keyword>
<evidence type="ECO:0000256" key="4">
    <source>
        <dbReference type="ARBA" id="ARBA00022679"/>
    </source>
</evidence>
<dbReference type="PROSITE" id="PS50868">
    <property type="entry name" value="POST_SET"/>
    <property type="match status" value="1"/>
</dbReference>
<sequence>MNDNYTHVDTEVFYITENIMGPFEDSSEYEQLLNNFNSLLSGSCSCSGNCTQLCRCVQASGGDNYLAYLADGQKKFTLIPKSNSCPIIECNDICSCSVVCGNRVVQTGPAEGLEIRSCDKGYGLFTATFIHSGTFICEYAGELITANQATKRHENNETLGKSNYIFCLREMSNDRQPILTIVDPAVFGNIGRYINHSCEPNCIVTPVRCGSPVPKFAIFASTDIEENEELTFNYGLNDDVKQNTTDRTKCLCKSKNCSGFMPFQSY</sequence>
<keyword evidence="12" id="KW-1185">Reference proteome</keyword>
<dbReference type="Pfam" id="PF05033">
    <property type="entry name" value="Pre-SET"/>
    <property type="match status" value="1"/>
</dbReference>
<dbReference type="GO" id="GO:0008757">
    <property type="term" value="F:S-adenosylmethionine-dependent methyltransferase activity"/>
    <property type="evidence" value="ECO:0007669"/>
    <property type="project" value="UniProtKB-ARBA"/>
</dbReference>
<dbReference type="Pfam" id="PF00856">
    <property type="entry name" value="SET"/>
    <property type="match status" value="1"/>
</dbReference>
<comment type="subcellular location">
    <subcellularLocation>
        <location evidence="1">Chromosome</location>
    </subcellularLocation>
</comment>
<feature type="domain" description="Post-SET" evidence="10">
    <location>
        <begin position="246"/>
        <end position="262"/>
    </location>
</feature>
<dbReference type="InterPro" id="IPR007728">
    <property type="entry name" value="Pre-SET_dom"/>
</dbReference>
<reference evidence="11" key="1">
    <citation type="submission" date="2021-12" db="EMBL/GenBank/DDBJ databases">
        <authorList>
            <person name="King R."/>
        </authorList>
    </citation>
    <scope>NUCLEOTIDE SEQUENCE</scope>
</reference>
<dbReference type="InterPro" id="IPR046341">
    <property type="entry name" value="SET_dom_sf"/>
</dbReference>
<dbReference type="GO" id="GO:0005634">
    <property type="term" value="C:nucleus"/>
    <property type="evidence" value="ECO:0007669"/>
    <property type="project" value="InterPro"/>
</dbReference>
<evidence type="ECO:0000259" key="9">
    <source>
        <dbReference type="PROSITE" id="PS50867"/>
    </source>
</evidence>
<evidence type="ECO:0000256" key="5">
    <source>
        <dbReference type="ARBA" id="ARBA00022691"/>
    </source>
</evidence>
<feature type="domain" description="SET" evidence="8">
    <location>
        <begin position="111"/>
        <end position="235"/>
    </location>
</feature>
<keyword evidence="6" id="KW-0479">Metal-binding</keyword>
<evidence type="ECO:0000256" key="6">
    <source>
        <dbReference type="ARBA" id="ARBA00022723"/>
    </source>
</evidence>
<dbReference type="InterPro" id="IPR003616">
    <property type="entry name" value="Post-SET_dom"/>
</dbReference>
<evidence type="ECO:0000256" key="3">
    <source>
        <dbReference type="ARBA" id="ARBA00022603"/>
    </source>
</evidence>
<name>A0A9P0BSF4_CHRIL</name>
<evidence type="ECO:0000313" key="12">
    <source>
        <dbReference type="Proteomes" id="UP001154114"/>
    </source>
</evidence>
<dbReference type="GO" id="GO:0005694">
    <property type="term" value="C:chromosome"/>
    <property type="evidence" value="ECO:0007669"/>
    <property type="project" value="UniProtKB-SubCell"/>
</dbReference>
<keyword evidence="2" id="KW-0158">Chromosome</keyword>
<evidence type="ECO:0000256" key="1">
    <source>
        <dbReference type="ARBA" id="ARBA00004286"/>
    </source>
</evidence>
<dbReference type="Gene3D" id="2.170.270.10">
    <property type="entry name" value="SET domain"/>
    <property type="match status" value="1"/>
</dbReference>
<evidence type="ECO:0000259" key="8">
    <source>
        <dbReference type="PROSITE" id="PS50280"/>
    </source>
</evidence>
<gene>
    <name evidence="11" type="ORF">CINC_LOCUS9354</name>
</gene>
<feature type="domain" description="Pre-SET" evidence="9">
    <location>
        <begin position="42"/>
        <end position="108"/>
    </location>
</feature>
<keyword evidence="3" id="KW-0489">Methyltransferase</keyword>
<keyword evidence="7" id="KW-0862">Zinc</keyword>
<organism evidence="11 12">
    <name type="scientific">Chrysodeixis includens</name>
    <name type="common">Soybean looper</name>
    <name type="synonym">Pseudoplusia includens</name>
    <dbReference type="NCBI Taxonomy" id="689277"/>
    <lineage>
        <taxon>Eukaryota</taxon>
        <taxon>Metazoa</taxon>
        <taxon>Ecdysozoa</taxon>
        <taxon>Arthropoda</taxon>
        <taxon>Hexapoda</taxon>
        <taxon>Insecta</taxon>
        <taxon>Pterygota</taxon>
        <taxon>Neoptera</taxon>
        <taxon>Endopterygota</taxon>
        <taxon>Lepidoptera</taxon>
        <taxon>Glossata</taxon>
        <taxon>Ditrysia</taxon>
        <taxon>Noctuoidea</taxon>
        <taxon>Noctuidae</taxon>
        <taxon>Plusiinae</taxon>
        <taxon>Chrysodeixis</taxon>
    </lineage>
</organism>
<protein>
    <submittedName>
        <fullName evidence="11">Uncharacterized protein</fullName>
    </submittedName>
</protein>
<dbReference type="GO" id="GO:0042054">
    <property type="term" value="F:histone methyltransferase activity"/>
    <property type="evidence" value="ECO:0007669"/>
    <property type="project" value="InterPro"/>
</dbReference>
<dbReference type="EMBL" id="LR824006">
    <property type="protein sequence ID" value="CAH0600407.1"/>
    <property type="molecule type" value="Genomic_DNA"/>
</dbReference>
<evidence type="ECO:0000259" key="10">
    <source>
        <dbReference type="PROSITE" id="PS50868"/>
    </source>
</evidence>
<dbReference type="PROSITE" id="PS50280">
    <property type="entry name" value="SET"/>
    <property type="match status" value="1"/>
</dbReference>
<dbReference type="GO" id="GO:0032259">
    <property type="term" value="P:methylation"/>
    <property type="evidence" value="ECO:0007669"/>
    <property type="project" value="UniProtKB-KW"/>
</dbReference>
<dbReference type="PANTHER" id="PTHR46223">
    <property type="entry name" value="HISTONE-LYSINE N-METHYLTRANSFERASE SUV39H"/>
    <property type="match status" value="1"/>
</dbReference>
<dbReference type="Proteomes" id="UP001154114">
    <property type="component" value="Chromosome 3"/>
</dbReference>